<keyword evidence="1" id="KW-0812">Transmembrane</keyword>
<feature type="transmembrane region" description="Helical" evidence="1">
    <location>
        <begin position="968"/>
        <end position="993"/>
    </location>
</feature>
<keyword evidence="1" id="KW-1133">Transmembrane helix</keyword>
<dbReference type="PRINTS" id="PR00702">
    <property type="entry name" value="ACRIFLAVINRP"/>
</dbReference>
<dbReference type="PANTHER" id="PTHR32063">
    <property type="match status" value="1"/>
</dbReference>
<dbReference type="SUPFAM" id="SSF82714">
    <property type="entry name" value="Multidrug efflux transporter AcrB TolC docking domain, DN and DC subdomains"/>
    <property type="match status" value="2"/>
</dbReference>
<feature type="transmembrane region" description="Helical" evidence="1">
    <location>
        <begin position="893"/>
        <end position="913"/>
    </location>
</feature>
<feature type="transmembrane region" description="Helical" evidence="1">
    <location>
        <begin position="867"/>
        <end position="886"/>
    </location>
</feature>
<feature type="transmembrane region" description="Helical" evidence="1">
    <location>
        <begin position="538"/>
        <end position="562"/>
    </location>
</feature>
<feature type="transmembrane region" description="Helical" evidence="1">
    <location>
        <begin position="442"/>
        <end position="462"/>
    </location>
</feature>
<dbReference type="SUPFAM" id="SSF82866">
    <property type="entry name" value="Multidrug efflux transporter AcrB transmembrane domain"/>
    <property type="match status" value="2"/>
</dbReference>
<dbReference type="Gene3D" id="3.30.70.1430">
    <property type="entry name" value="Multidrug efflux transporter AcrB pore domain"/>
    <property type="match status" value="2"/>
</dbReference>
<dbReference type="Gene3D" id="1.20.1640.10">
    <property type="entry name" value="Multidrug efflux transporter AcrB transmembrane domain"/>
    <property type="match status" value="2"/>
</dbReference>
<dbReference type="Gene3D" id="3.30.2090.10">
    <property type="entry name" value="Multidrug efflux transporter AcrB TolC docking domain, DN and DC subdomains"/>
    <property type="match status" value="2"/>
</dbReference>
<dbReference type="Gene3D" id="3.30.70.1440">
    <property type="entry name" value="Multidrug efflux transporter AcrB pore domain"/>
    <property type="match status" value="1"/>
</dbReference>
<keyword evidence="1" id="KW-0472">Membrane</keyword>
<feature type="transmembrane region" description="Helical" evidence="1">
    <location>
        <begin position="371"/>
        <end position="391"/>
    </location>
</feature>
<proteinExistence type="predicted"/>
<feature type="transmembrane region" description="Helical" evidence="1">
    <location>
        <begin position="345"/>
        <end position="364"/>
    </location>
</feature>
<dbReference type="InterPro" id="IPR001036">
    <property type="entry name" value="Acrflvin-R"/>
</dbReference>
<protein>
    <submittedName>
        <fullName evidence="2">Efflux RND transporter permease subunit</fullName>
    </submittedName>
</protein>
<comment type="caution">
    <text evidence="2">The sequence shown here is derived from an EMBL/GenBank/DDBJ whole genome shotgun (WGS) entry which is preliminary data.</text>
</comment>
<dbReference type="EMBL" id="JBHSUA010000015">
    <property type="protein sequence ID" value="MFC6396722.1"/>
    <property type="molecule type" value="Genomic_DNA"/>
</dbReference>
<dbReference type="PANTHER" id="PTHR32063:SF0">
    <property type="entry name" value="SWARMING MOTILITY PROTEIN SWRC"/>
    <property type="match status" value="1"/>
</dbReference>
<dbReference type="InterPro" id="IPR027463">
    <property type="entry name" value="AcrB_DN_DC_subdom"/>
</dbReference>
<keyword evidence="3" id="KW-1185">Reference proteome</keyword>
<dbReference type="Pfam" id="PF00873">
    <property type="entry name" value="ACR_tran"/>
    <property type="match status" value="1"/>
</dbReference>
<dbReference type="SUPFAM" id="SSF82693">
    <property type="entry name" value="Multidrug efflux transporter AcrB pore domain, PN1, PN2, PC1 and PC2 subdomains"/>
    <property type="match status" value="2"/>
</dbReference>
<dbReference type="RefSeq" id="WP_343884283.1">
    <property type="nucleotide sequence ID" value="NZ_BAAAKI010000001.1"/>
</dbReference>
<feature type="transmembrane region" description="Helical" evidence="1">
    <location>
        <begin position="919"/>
        <end position="940"/>
    </location>
</feature>
<feature type="transmembrane region" description="Helical" evidence="1">
    <location>
        <begin position="474"/>
        <end position="501"/>
    </location>
</feature>
<sequence length="1042" mass="107851">MDSLARISLKNRALIALITIFVMLFGGLTATTLKQELIPSLQIPSAFVMTSYPGASPQVVEERVTTPIEQAVLSLQGLDGYTSTSSAGVSTVTVNVKYGADMAQVQQQLQAAISRIKSMLPDEADAQVFTGSLDDLPVQTLSVSDDDSASGGAGDDLAQRLQSIAVPELEKLDGVRQVTVSGARTQQVQVTADRAKLAAAGLTLAQVQQSLQASGSLVSGGSLADGDRELTVTVGKNFASADDVAKVVLVAQGADATGKATSKAVRLDQVATVKQSLAPATSISRTNGKPSLSLSITKTPDTSTVQVSHAVSDKLPEIASSLGKNAKFTTVFDQAPFITQSIHDLLVEGGLGLVMAIVVILLFLRSIRSTLVTAVSIPVSVLLTLIGLRVAGFSLNILTLGALTIAVGRVVDDSIVVVENVKRHLSYGEPKGRAILTAVKEVATAITAATITTVAVFAPIGFVSGQTGELFRPFAFTVTMALLSSLLVSLTIVPVLCYWFLKPVEGDVDRDEVGAAAHEAEKSGFLQRIYLPALNWSLLHPIASLLLALALLGGTVGASTLLKTDFLGNAGMNTLSVTQHYPPALSLAEKSARAAKVEKALLNIEGIETVQTTLGGSGIEALFTGGGADSATFQVTLADDAEATLVTEMARQDLAELKADGDAVVSASQSMGSSDVQVVLTAPDAPTLKAASDTLVKELSTIPDTTNLKSSLASDRPTVQVSVDPAKAAALGLSEYTVGQAMRGVLTPSTVGKVEQADGRTIDLVLQSTDVPAGLAALKAMPLMKLPTGASVKVSDVAEVTVANVATQVDHTDGERSVTISLTPTGDNLSAVTSAVSDRIDALGLPSGARAEIGGVAQEQGDAFRQLGLALLAAIAIVYVVMVATFKSLVQPLILTISIPFAAVGALAALLVTNTPLGVPAMIGLLMLVGIVVTNAIVLIDLVNHYREQGDGVDEALRDGARQRLRPILMTAVATIFALIPMSLGLSGGGVFISKPLAIVVIGGLLSSTLLTLLLVPVLYHLVEGRKERRRLAAGGATRRRG</sequence>
<organism evidence="2 3">
    <name type="scientific">Luteococcus sanguinis</name>
    <dbReference type="NCBI Taxonomy" id="174038"/>
    <lineage>
        <taxon>Bacteria</taxon>
        <taxon>Bacillati</taxon>
        <taxon>Actinomycetota</taxon>
        <taxon>Actinomycetes</taxon>
        <taxon>Propionibacteriales</taxon>
        <taxon>Propionibacteriaceae</taxon>
        <taxon>Luteococcus</taxon>
    </lineage>
</organism>
<accession>A0ABW1X3F9</accession>
<dbReference type="Proteomes" id="UP001596266">
    <property type="component" value="Unassembled WGS sequence"/>
</dbReference>
<gene>
    <name evidence="2" type="ORF">ACFP57_06940</name>
</gene>
<evidence type="ECO:0000313" key="2">
    <source>
        <dbReference type="EMBL" id="MFC6396722.1"/>
    </source>
</evidence>
<evidence type="ECO:0000313" key="3">
    <source>
        <dbReference type="Proteomes" id="UP001596266"/>
    </source>
</evidence>
<feature type="transmembrane region" description="Helical" evidence="1">
    <location>
        <begin position="397"/>
        <end position="421"/>
    </location>
</feature>
<name>A0ABW1X3F9_9ACTN</name>
<feature type="transmembrane region" description="Helical" evidence="1">
    <location>
        <begin position="999"/>
        <end position="1023"/>
    </location>
</feature>
<evidence type="ECO:0000256" key="1">
    <source>
        <dbReference type="SAM" id="Phobius"/>
    </source>
</evidence>
<reference evidence="3" key="1">
    <citation type="journal article" date="2019" name="Int. J. Syst. Evol. Microbiol.">
        <title>The Global Catalogue of Microorganisms (GCM) 10K type strain sequencing project: providing services to taxonomists for standard genome sequencing and annotation.</title>
        <authorList>
            <consortium name="The Broad Institute Genomics Platform"/>
            <consortium name="The Broad Institute Genome Sequencing Center for Infectious Disease"/>
            <person name="Wu L."/>
            <person name="Ma J."/>
        </authorList>
    </citation>
    <scope>NUCLEOTIDE SEQUENCE [LARGE SCALE GENOMIC DNA]</scope>
    <source>
        <strain evidence="3">CGMCC 1.15277</strain>
    </source>
</reference>
<dbReference type="Gene3D" id="3.30.70.1320">
    <property type="entry name" value="Multidrug efflux transporter AcrB pore domain like"/>
    <property type="match status" value="1"/>
</dbReference>